<protein>
    <submittedName>
        <fullName evidence="2">Uncharacterized protein</fullName>
    </submittedName>
</protein>
<dbReference type="EMBL" id="CM017712">
    <property type="protein sequence ID" value="TYG40968.1"/>
    <property type="molecule type" value="Genomic_DNA"/>
</dbReference>
<keyword evidence="1" id="KW-0812">Transmembrane</keyword>
<reference evidence="2 3" key="1">
    <citation type="submission" date="2019-06" db="EMBL/GenBank/DDBJ databases">
        <title>WGS assembly of Gossypium darwinii.</title>
        <authorList>
            <person name="Chen Z.J."/>
            <person name="Sreedasyam A."/>
            <person name="Ando A."/>
            <person name="Song Q."/>
            <person name="De L."/>
            <person name="Hulse-Kemp A."/>
            <person name="Ding M."/>
            <person name="Ye W."/>
            <person name="Kirkbride R."/>
            <person name="Jenkins J."/>
            <person name="Plott C."/>
            <person name="Lovell J."/>
            <person name="Lin Y.-M."/>
            <person name="Vaughn R."/>
            <person name="Liu B."/>
            <person name="Li W."/>
            <person name="Simpson S."/>
            <person name="Scheffler B."/>
            <person name="Saski C."/>
            <person name="Grover C."/>
            <person name="Hu G."/>
            <person name="Conover J."/>
            <person name="Carlson J."/>
            <person name="Shu S."/>
            <person name="Boston L."/>
            <person name="Williams M."/>
            <person name="Peterson D."/>
            <person name="Mcgee K."/>
            <person name="Jones D."/>
            <person name="Wendel J."/>
            <person name="Stelly D."/>
            <person name="Grimwood J."/>
            <person name="Schmutz J."/>
        </authorList>
    </citation>
    <scope>NUCLEOTIDE SEQUENCE [LARGE SCALE GENOMIC DNA]</scope>
    <source>
        <strain evidence="2">1808015.09</strain>
    </source>
</reference>
<evidence type="ECO:0000256" key="1">
    <source>
        <dbReference type="SAM" id="Phobius"/>
    </source>
</evidence>
<evidence type="ECO:0000313" key="3">
    <source>
        <dbReference type="Proteomes" id="UP000323506"/>
    </source>
</evidence>
<dbReference type="Proteomes" id="UP000323506">
    <property type="component" value="Chromosome D12"/>
</dbReference>
<feature type="transmembrane region" description="Helical" evidence="1">
    <location>
        <begin position="155"/>
        <end position="180"/>
    </location>
</feature>
<keyword evidence="1" id="KW-0472">Membrane</keyword>
<name>A0A5D2AA07_GOSDA</name>
<feature type="transmembrane region" description="Helical" evidence="1">
    <location>
        <begin position="58"/>
        <end position="82"/>
    </location>
</feature>
<gene>
    <name evidence="2" type="ORF">ES288_D12G137200v1</name>
</gene>
<organism evidence="2 3">
    <name type="scientific">Gossypium darwinii</name>
    <name type="common">Darwin's cotton</name>
    <name type="synonym">Gossypium barbadense var. darwinii</name>
    <dbReference type="NCBI Taxonomy" id="34276"/>
    <lineage>
        <taxon>Eukaryota</taxon>
        <taxon>Viridiplantae</taxon>
        <taxon>Streptophyta</taxon>
        <taxon>Embryophyta</taxon>
        <taxon>Tracheophyta</taxon>
        <taxon>Spermatophyta</taxon>
        <taxon>Magnoliopsida</taxon>
        <taxon>eudicotyledons</taxon>
        <taxon>Gunneridae</taxon>
        <taxon>Pentapetalae</taxon>
        <taxon>rosids</taxon>
        <taxon>malvids</taxon>
        <taxon>Malvales</taxon>
        <taxon>Malvaceae</taxon>
        <taxon>Malvoideae</taxon>
        <taxon>Gossypium</taxon>
    </lineage>
</organism>
<feature type="transmembrane region" description="Helical" evidence="1">
    <location>
        <begin position="6"/>
        <end position="25"/>
    </location>
</feature>
<accession>A0A5D2AA07</accession>
<proteinExistence type="predicted"/>
<keyword evidence="3" id="KW-1185">Reference proteome</keyword>
<sequence>MGLKNGPFSLFFFLPFFFFLADWAAGRWAGCWLASCCTLGLAAAGGPAMLLLGLPGCWAAGSVGLLFFLLLGLGLVVVWPAAGGLLMLHRSAGCCGLLFGSGQPGCYVMFFFLLFPFSYFLFFFFFFFSFFSSSFQTLAAAVFRPVMRRCRRSSLLSLSSFSPFLFFLFFLLSLLFSFLLSFSSISTTPKVEGVAAALALGSSSPRWPAIQRWWCDGCGGGGCATVAMAFGCCCDSGGHHEPREAAGAAGDADWVI</sequence>
<feature type="transmembrane region" description="Helical" evidence="1">
    <location>
        <begin position="32"/>
        <end position="52"/>
    </location>
</feature>
<evidence type="ECO:0000313" key="2">
    <source>
        <dbReference type="EMBL" id="TYG40968.1"/>
    </source>
</evidence>
<dbReference type="AlphaFoldDB" id="A0A5D2AA07"/>
<keyword evidence="1" id="KW-1133">Transmembrane helix</keyword>